<dbReference type="STRING" id="39482.ERS852491_03183"/>
<keyword evidence="5" id="KW-0408">Iron</keyword>
<dbReference type="InterPro" id="IPR005911">
    <property type="entry name" value="YhcC-like"/>
</dbReference>
<sequence>MMRWGEKRYRSMDYDLKQAYGEKVYKITLDGGMTCPNRDGTLGHGGCIFCSAEGSGDFAGSRVCSVTEQIAAGKQALNGKRPVHSYIAYFQAFTNTYAPVSRLEELYMQAIADPEVRILSIATRPDCLGPDVLELLDRINRIKPVWVELGLQTIHPATAAYIRRGYDLPVFESAVGALRRMNIAVIVHTILYLPGETREQMLETLDYLNHMDIQGIKLQLLHILKGTDLALEYEQHPFYVPGMIEYIQLLGTCISHLNPRIAIHRLTGDGPSGLLAAPLWSSNKRTVLNTLHRYLKEQDIWQGKEYYD</sequence>
<evidence type="ECO:0000256" key="2">
    <source>
        <dbReference type="ARBA" id="ARBA00022485"/>
    </source>
</evidence>
<dbReference type="InterPro" id="IPR006638">
    <property type="entry name" value="Elp3/MiaA/NifB-like_rSAM"/>
</dbReference>
<evidence type="ECO:0000256" key="6">
    <source>
        <dbReference type="ARBA" id="ARBA00023014"/>
    </source>
</evidence>
<evidence type="ECO:0000256" key="4">
    <source>
        <dbReference type="ARBA" id="ARBA00022723"/>
    </source>
</evidence>
<dbReference type="SFLD" id="SFLDG01086">
    <property type="entry name" value="elongater_protein-like"/>
    <property type="match status" value="1"/>
</dbReference>
<dbReference type="Proteomes" id="UP000095544">
    <property type="component" value="Unassembled WGS sequence"/>
</dbReference>
<dbReference type="NCBIfam" id="TIGR01212">
    <property type="entry name" value="TIGR01212 family radical SAM protein"/>
    <property type="match status" value="1"/>
</dbReference>
<keyword evidence="3" id="KW-0949">S-adenosyl-L-methionine</keyword>
<dbReference type="InterPro" id="IPR039661">
    <property type="entry name" value="ELP3"/>
</dbReference>
<dbReference type="InterPro" id="IPR023404">
    <property type="entry name" value="rSAM_horseshoe"/>
</dbReference>
<dbReference type="PANTHER" id="PTHR11135">
    <property type="entry name" value="HISTONE ACETYLTRANSFERASE-RELATED"/>
    <property type="match status" value="1"/>
</dbReference>
<gene>
    <name evidence="8" type="ORF">ERS852491_03183</name>
</gene>
<dbReference type="GO" id="GO:0046872">
    <property type="term" value="F:metal ion binding"/>
    <property type="evidence" value="ECO:0007669"/>
    <property type="project" value="UniProtKB-KW"/>
</dbReference>
<evidence type="ECO:0000313" key="8">
    <source>
        <dbReference type="EMBL" id="CUO75174.1"/>
    </source>
</evidence>
<dbReference type="AlphaFoldDB" id="A0A174HJU5"/>
<dbReference type="Gene3D" id="3.80.30.20">
    <property type="entry name" value="tm_1862 like domain"/>
    <property type="match status" value="1"/>
</dbReference>
<name>A0A174HJU5_9FIRM</name>
<dbReference type="InterPro" id="IPR007197">
    <property type="entry name" value="rSAM"/>
</dbReference>
<dbReference type="InterPro" id="IPR058240">
    <property type="entry name" value="rSAM_sf"/>
</dbReference>
<reference evidence="8 9" key="1">
    <citation type="submission" date="2015-09" db="EMBL/GenBank/DDBJ databases">
        <authorList>
            <consortium name="Pathogen Informatics"/>
        </authorList>
    </citation>
    <scope>NUCLEOTIDE SEQUENCE [LARGE SCALE GENOMIC DNA]</scope>
    <source>
        <strain evidence="8 9">2789STDY5834876</strain>
    </source>
</reference>
<evidence type="ECO:0000313" key="9">
    <source>
        <dbReference type="Proteomes" id="UP000095544"/>
    </source>
</evidence>
<keyword evidence="6" id="KW-0411">Iron-sulfur</keyword>
<dbReference type="EMBL" id="CYZU01000032">
    <property type="protein sequence ID" value="CUO75174.1"/>
    <property type="molecule type" value="Genomic_DNA"/>
</dbReference>
<accession>A0A174HJU5</accession>
<evidence type="ECO:0000256" key="3">
    <source>
        <dbReference type="ARBA" id="ARBA00022691"/>
    </source>
</evidence>
<evidence type="ECO:0000259" key="7">
    <source>
        <dbReference type="PROSITE" id="PS51918"/>
    </source>
</evidence>
<dbReference type="CDD" id="cd01335">
    <property type="entry name" value="Radical_SAM"/>
    <property type="match status" value="1"/>
</dbReference>
<feature type="domain" description="Radical SAM core" evidence="7">
    <location>
        <begin position="19"/>
        <end position="260"/>
    </location>
</feature>
<comment type="cofactor">
    <cofactor evidence="1">
        <name>[4Fe-4S] cluster</name>
        <dbReference type="ChEBI" id="CHEBI:49883"/>
    </cofactor>
</comment>
<dbReference type="GO" id="GO:0003824">
    <property type="term" value="F:catalytic activity"/>
    <property type="evidence" value="ECO:0007669"/>
    <property type="project" value="InterPro"/>
</dbReference>
<dbReference type="Pfam" id="PF04055">
    <property type="entry name" value="Radical_SAM"/>
    <property type="match status" value="1"/>
</dbReference>
<dbReference type="SMART" id="SM00729">
    <property type="entry name" value="Elp3"/>
    <property type="match status" value="1"/>
</dbReference>
<dbReference type="Pfam" id="PF16199">
    <property type="entry name" value="Radical_SAM_C"/>
    <property type="match status" value="1"/>
</dbReference>
<dbReference type="SUPFAM" id="SSF102114">
    <property type="entry name" value="Radical SAM enzymes"/>
    <property type="match status" value="1"/>
</dbReference>
<dbReference type="PANTHER" id="PTHR11135:SF1">
    <property type="entry name" value="PROTEIN YHCC"/>
    <property type="match status" value="1"/>
</dbReference>
<protein>
    <submittedName>
        <fullName evidence="8">Radical SAM protein</fullName>
    </submittedName>
</protein>
<organism evidence="8 9">
    <name type="scientific">Faecalicatena contorta</name>
    <dbReference type="NCBI Taxonomy" id="39482"/>
    <lineage>
        <taxon>Bacteria</taxon>
        <taxon>Bacillati</taxon>
        <taxon>Bacillota</taxon>
        <taxon>Clostridia</taxon>
        <taxon>Lachnospirales</taxon>
        <taxon>Lachnospiraceae</taxon>
        <taxon>Faecalicatena</taxon>
    </lineage>
</organism>
<keyword evidence="4" id="KW-0479">Metal-binding</keyword>
<evidence type="ECO:0000256" key="1">
    <source>
        <dbReference type="ARBA" id="ARBA00001966"/>
    </source>
</evidence>
<dbReference type="InterPro" id="IPR032432">
    <property type="entry name" value="Radical_SAM_C"/>
</dbReference>
<evidence type="ECO:0000256" key="5">
    <source>
        <dbReference type="ARBA" id="ARBA00023004"/>
    </source>
</evidence>
<dbReference type="SFLD" id="SFLDG01091">
    <property type="entry name" value="uncharacterized_CHP01210-like"/>
    <property type="match status" value="1"/>
</dbReference>
<keyword evidence="2" id="KW-0004">4Fe-4S</keyword>
<proteinExistence type="predicted"/>
<dbReference type="PROSITE" id="PS51918">
    <property type="entry name" value="RADICAL_SAM"/>
    <property type="match status" value="1"/>
</dbReference>
<dbReference type="SFLD" id="SFLDS00029">
    <property type="entry name" value="Radical_SAM"/>
    <property type="match status" value="1"/>
</dbReference>
<dbReference type="GO" id="GO:0051539">
    <property type="term" value="F:4 iron, 4 sulfur cluster binding"/>
    <property type="evidence" value="ECO:0007669"/>
    <property type="project" value="UniProtKB-KW"/>
</dbReference>